<accession>X1CE20</accession>
<reference evidence="2" key="1">
    <citation type="journal article" date="2014" name="Front. Microbiol.">
        <title>High frequency of phylogenetically diverse reductive dehalogenase-homologous genes in deep subseafloor sedimentary metagenomes.</title>
        <authorList>
            <person name="Kawai M."/>
            <person name="Futagami T."/>
            <person name="Toyoda A."/>
            <person name="Takaki Y."/>
            <person name="Nishi S."/>
            <person name="Hori S."/>
            <person name="Arai W."/>
            <person name="Tsubouchi T."/>
            <person name="Morono Y."/>
            <person name="Uchiyama I."/>
            <person name="Ito T."/>
            <person name="Fujiyama A."/>
            <person name="Inagaki F."/>
            <person name="Takami H."/>
        </authorList>
    </citation>
    <scope>NUCLEOTIDE SEQUENCE</scope>
    <source>
        <strain evidence="2">Expedition CK06-06</strain>
    </source>
</reference>
<proteinExistence type="predicted"/>
<dbReference type="AlphaFoldDB" id="X1CE20"/>
<comment type="caution">
    <text evidence="2">The sequence shown here is derived from an EMBL/GenBank/DDBJ whole genome shotgun (WGS) entry which is preliminary data.</text>
</comment>
<gene>
    <name evidence="2" type="ORF">S01H4_26145</name>
</gene>
<dbReference type="EMBL" id="BART01012555">
    <property type="protein sequence ID" value="GAG82451.1"/>
    <property type="molecule type" value="Genomic_DNA"/>
</dbReference>
<protein>
    <submittedName>
        <fullName evidence="2">Uncharacterized protein</fullName>
    </submittedName>
</protein>
<evidence type="ECO:0000256" key="1">
    <source>
        <dbReference type="SAM" id="MobiDB-lite"/>
    </source>
</evidence>
<name>X1CE20_9ZZZZ</name>
<feature type="compositionally biased region" description="Basic and acidic residues" evidence="1">
    <location>
        <begin position="39"/>
        <end position="50"/>
    </location>
</feature>
<sequence>MDNTHPLDSIDGAWYIDSDIEAEAIPLSETPADYGFTKESGDPEKVIVLE</sequence>
<evidence type="ECO:0000313" key="2">
    <source>
        <dbReference type="EMBL" id="GAG82451.1"/>
    </source>
</evidence>
<feature type="region of interest" description="Disordered" evidence="1">
    <location>
        <begin position="31"/>
        <end position="50"/>
    </location>
</feature>
<organism evidence="2">
    <name type="scientific">marine sediment metagenome</name>
    <dbReference type="NCBI Taxonomy" id="412755"/>
    <lineage>
        <taxon>unclassified sequences</taxon>
        <taxon>metagenomes</taxon>
        <taxon>ecological metagenomes</taxon>
    </lineage>
</organism>